<evidence type="ECO:0000256" key="1">
    <source>
        <dbReference type="ARBA" id="ARBA00023002"/>
    </source>
</evidence>
<dbReference type="InterPro" id="IPR013154">
    <property type="entry name" value="ADH-like_N"/>
</dbReference>
<gene>
    <name evidence="3" type="ORF">METZ01_LOCUS43546</name>
</gene>
<dbReference type="EMBL" id="UINC01001915">
    <property type="protein sequence ID" value="SUZ90692.1"/>
    <property type="molecule type" value="Genomic_DNA"/>
</dbReference>
<dbReference type="AlphaFoldDB" id="A0A381RFV5"/>
<sequence>VRTVDGEFTVVEVDEPDPSDSEVVVDIASSGICGSDLHLQGFGIPVTFGHECAGHLADGTPVAIQPLMHCGACDRCLDDQTHLCRNGSGTMYGIARDGGMADRLVVDSSCLIPLPDGVRVADACLVEPLAVAQHAANSAGAEPGQRVLVVGGGMIGLACVATFRAAGADVDLSARHDHQVAAGERLGAGTAASGEYDIVVDAAGTGSAVAMALDHARPGAVLSVPAVYWEPLTIPNATTFVVKEVRMQPSYTYGHHHGVREVDEAAALLGDCPELAEAVITHRFGLDDAPEAFRVAADRAAGAIKVVLEP</sequence>
<feature type="domain" description="Alcohol dehydrogenase-like N-terminal" evidence="2">
    <location>
        <begin position="20"/>
        <end position="116"/>
    </location>
</feature>
<dbReference type="PANTHER" id="PTHR43401:SF2">
    <property type="entry name" value="L-THREONINE 3-DEHYDROGENASE"/>
    <property type="match status" value="1"/>
</dbReference>
<protein>
    <recommendedName>
        <fullName evidence="2">Alcohol dehydrogenase-like N-terminal domain-containing protein</fullName>
    </recommendedName>
</protein>
<keyword evidence="1" id="KW-0560">Oxidoreductase</keyword>
<dbReference type="InterPro" id="IPR011032">
    <property type="entry name" value="GroES-like_sf"/>
</dbReference>
<dbReference type="Gene3D" id="3.40.50.720">
    <property type="entry name" value="NAD(P)-binding Rossmann-like Domain"/>
    <property type="match status" value="1"/>
</dbReference>
<name>A0A381RFV5_9ZZZZ</name>
<evidence type="ECO:0000313" key="3">
    <source>
        <dbReference type="EMBL" id="SUZ90692.1"/>
    </source>
</evidence>
<dbReference type="PANTHER" id="PTHR43401">
    <property type="entry name" value="L-THREONINE 3-DEHYDROGENASE"/>
    <property type="match status" value="1"/>
</dbReference>
<dbReference type="Gene3D" id="3.90.180.10">
    <property type="entry name" value="Medium-chain alcohol dehydrogenases, catalytic domain"/>
    <property type="match status" value="1"/>
</dbReference>
<evidence type="ECO:0000259" key="2">
    <source>
        <dbReference type="Pfam" id="PF08240"/>
    </source>
</evidence>
<organism evidence="3">
    <name type="scientific">marine metagenome</name>
    <dbReference type="NCBI Taxonomy" id="408172"/>
    <lineage>
        <taxon>unclassified sequences</taxon>
        <taxon>metagenomes</taxon>
        <taxon>ecological metagenomes</taxon>
    </lineage>
</organism>
<dbReference type="InterPro" id="IPR050129">
    <property type="entry name" value="Zn_alcohol_dh"/>
</dbReference>
<dbReference type="SUPFAM" id="SSF50129">
    <property type="entry name" value="GroES-like"/>
    <property type="match status" value="1"/>
</dbReference>
<reference evidence="3" key="1">
    <citation type="submission" date="2018-05" db="EMBL/GenBank/DDBJ databases">
        <authorList>
            <person name="Lanie J.A."/>
            <person name="Ng W.-L."/>
            <person name="Kazmierczak K.M."/>
            <person name="Andrzejewski T.M."/>
            <person name="Davidsen T.M."/>
            <person name="Wayne K.J."/>
            <person name="Tettelin H."/>
            <person name="Glass J.I."/>
            <person name="Rusch D."/>
            <person name="Podicherti R."/>
            <person name="Tsui H.-C.T."/>
            <person name="Winkler M.E."/>
        </authorList>
    </citation>
    <scope>NUCLEOTIDE SEQUENCE</scope>
</reference>
<dbReference type="InterPro" id="IPR036291">
    <property type="entry name" value="NAD(P)-bd_dom_sf"/>
</dbReference>
<dbReference type="SUPFAM" id="SSF51735">
    <property type="entry name" value="NAD(P)-binding Rossmann-fold domains"/>
    <property type="match status" value="1"/>
</dbReference>
<accession>A0A381RFV5</accession>
<dbReference type="GO" id="GO:0016491">
    <property type="term" value="F:oxidoreductase activity"/>
    <property type="evidence" value="ECO:0007669"/>
    <property type="project" value="UniProtKB-KW"/>
</dbReference>
<dbReference type="Pfam" id="PF08240">
    <property type="entry name" value="ADH_N"/>
    <property type="match status" value="1"/>
</dbReference>
<proteinExistence type="predicted"/>
<feature type="non-terminal residue" evidence="3">
    <location>
        <position position="1"/>
    </location>
</feature>